<dbReference type="AlphaFoldDB" id="A0A645GC84"/>
<comment type="catalytic activity">
    <reaction evidence="1">
        <text>Transfers a segment of a (1-&gt;4)-alpha-D-glucan to a new position in an acceptor, which may be glucose or a (1-&gt;4)-alpha-D-glucan.</text>
        <dbReference type="EC" id="2.4.1.25"/>
    </reaction>
</comment>
<keyword evidence="4 9" id="KW-0328">Glycosyltransferase</keyword>
<evidence type="ECO:0000256" key="7">
    <source>
        <dbReference type="ARBA" id="ARBA00031423"/>
    </source>
</evidence>
<evidence type="ECO:0000256" key="4">
    <source>
        <dbReference type="ARBA" id="ARBA00022676"/>
    </source>
</evidence>
<gene>
    <name evidence="9" type="primary">malQ_17</name>
    <name evidence="9" type="ORF">SDC9_170787</name>
</gene>
<dbReference type="Pfam" id="PF02446">
    <property type="entry name" value="Glyco_hydro_77"/>
    <property type="match status" value="1"/>
</dbReference>
<dbReference type="InterPro" id="IPR003385">
    <property type="entry name" value="Glyco_hydro_77"/>
</dbReference>
<dbReference type="InterPro" id="IPR017853">
    <property type="entry name" value="GH"/>
</dbReference>
<evidence type="ECO:0000256" key="2">
    <source>
        <dbReference type="ARBA" id="ARBA00005684"/>
    </source>
</evidence>
<dbReference type="GO" id="GO:0005975">
    <property type="term" value="P:carbohydrate metabolic process"/>
    <property type="evidence" value="ECO:0007669"/>
    <property type="project" value="InterPro"/>
</dbReference>
<dbReference type="EC" id="2.4.1.25" evidence="3"/>
<keyword evidence="6" id="KW-0119">Carbohydrate metabolism</keyword>
<evidence type="ECO:0000313" key="9">
    <source>
        <dbReference type="EMBL" id="MPN23399.1"/>
    </source>
</evidence>
<accession>A0A645GC84</accession>
<evidence type="ECO:0000256" key="3">
    <source>
        <dbReference type="ARBA" id="ARBA00012560"/>
    </source>
</evidence>
<protein>
    <recommendedName>
        <fullName evidence="3">4-alpha-glucanotransferase</fullName>
        <ecNumber evidence="3">2.4.1.25</ecNumber>
    </recommendedName>
    <alternativeName>
        <fullName evidence="7">Amylomaltase</fullName>
    </alternativeName>
    <alternativeName>
        <fullName evidence="8">Disproportionating enzyme</fullName>
    </alternativeName>
</protein>
<dbReference type="GO" id="GO:0004134">
    <property type="term" value="F:4-alpha-glucanotransferase activity"/>
    <property type="evidence" value="ECO:0007669"/>
    <property type="project" value="UniProtKB-EC"/>
</dbReference>
<comment type="similarity">
    <text evidence="2">Belongs to the disproportionating enzyme family.</text>
</comment>
<evidence type="ECO:0000256" key="5">
    <source>
        <dbReference type="ARBA" id="ARBA00022679"/>
    </source>
</evidence>
<dbReference type="PANTHER" id="PTHR32438">
    <property type="entry name" value="4-ALPHA-GLUCANOTRANSFERASE DPE1, CHLOROPLASTIC/AMYLOPLASTIC"/>
    <property type="match status" value="1"/>
</dbReference>
<evidence type="ECO:0000256" key="1">
    <source>
        <dbReference type="ARBA" id="ARBA00000439"/>
    </source>
</evidence>
<organism evidence="9">
    <name type="scientific">bioreactor metagenome</name>
    <dbReference type="NCBI Taxonomy" id="1076179"/>
    <lineage>
        <taxon>unclassified sequences</taxon>
        <taxon>metagenomes</taxon>
        <taxon>ecological metagenomes</taxon>
    </lineage>
</organism>
<comment type="caution">
    <text evidence="9">The sequence shown here is derived from an EMBL/GenBank/DDBJ whole genome shotgun (WGS) entry which is preliminary data.</text>
</comment>
<evidence type="ECO:0000256" key="6">
    <source>
        <dbReference type="ARBA" id="ARBA00023277"/>
    </source>
</evidence>
<dbReference type="Gene3D" id="3.20.20.80">
    <property type="entry name" value="Glycosidases"/>
    <property type="match status" value="1"/>
</dbReference>
<evidence type="ECO:0000256" key="8">
    <source>
        <dbReference type="ARBA" id="ARBA00031501"/>
    </source>
</evidence>
<dbReference type="NCBIfam" id="TIGR00217">
    <property type="entry name" value="malQ"/>
    <property type="match status" value="1"/>
</dbReference>
<sequence>METKDILSENLQKDYYYGGVWSTWDKDLVLRIPSAIKTMKTKLSKSIEYYKFLQFKFFEQWNSLKSYANKNQIEIIGDIPIFVAYDSSDVWANQKLFALDDKGFPTDVAGVPPDYFSQTGQLWGNPIYNWDEHKKDGYDWWIKRIKSLLSTSDIIRIDHFRGFESFYAIPFGSKDATFGKWIKGPGKKLFDIIKKEIGTLPIIAEDLGIITPKVTKLRESLNLPGMKILQFAFDNSENNAYLPHNFEKAHMIWLPL</sequence>
<dbReference type="EMBL" id="VSSQ01071884">
    <property type="protein sequence ID" value="MPN23399.1"/>
    <property type="molecule type" value="Genomic_DNA"/>
</dbReference>
<name>A0A645GC84_9ZZZZ</name>
<proteinExistence type="inferred from homology"/>
<keyword evidence="5 9" id="KW-0808">Transferase</keyword>
<dbReference type="SUPFAM" id="SSF51445">
    <property type="entry name" value="(Trans)glycosidases"/>
    <property type="match status" value="1"/>
</dbReference>
<reference evidence="9" key="1">
    <citation type="submission" date="2019-08" db="EMBL/GenBank/DDBJ databases">
        <authorList>
            <person name="Kucharzyk K."/>
            <person name="Murdoch R.W."/>
            <person name="Higgins S."/>
            <person name="Loffler F."/>
        </authorList>
    </citation>
    <scope>NUCLEOTIDE SEQUENCE</scope>
</reference>
<dbReference type="PANTHER" id="PTHR32438:SF5">
    <property type="entry name" value="4-ALPHA-GLUCANOTRANSFERASE DPE1, CHLOROPLASTIC_AMYLOPLASTIC"/>
    <property type="match status" value="1"/>
</dbReference>